<keyword evidence="2" id="KW-0378">Hydrolase</keyword>
<gene>
    <name evidence="2" type="ORF">ACJEBI_15095</name>
</gene>
<dbReference type="GO" id="GO:0004519">
    <property type="term" value="F:endonuclease activity"/>
    <property type="evidence" value="ECO:0007669"/>
    <property type="project" value="UniProtKB-KW"/>
</dbReference>
<dbReference type="SUPFAM" id="SSF52980">
    <property type="entry name" value="Restriction endonuclease-like"/>
    <property type="match status" value="1"/>
</dbReference>
<evidence type="ECO:0000259" key="1">
    <source>
        <dbReference type="Pfam" id="PF04471"/>
    </source>
</evidence>
<name>A0ABW8RHM7_9BACI</name>
<dbReference type="InterPro" id="IPR011335">
    <property type="entry name" value="Restrct_endonuc-II-like"/>
</dbReference>
<feature type="domain" description="Restriction endonuclease type IV Mrr" evidence="1">
    <location>
        <begin position="27"/>
        <end position="74"/>
    </location>
</feature>
<evidence type="ECO:0000313" key="2">
    <source>
        <dbReference type="EMBL" id="MFK9092798.1"/>
    </source>
</evidence>
<protein>
    <submittedName>
        <fullName evidence="2">Restriction endonuclease</fullName>
        <ecNumber evidence="2">3.1.21.-</ecNumber>
    </submittedName>
</protein>
<organism evidence="2 3">
    <name type="scientific">Bacillus salipaludis</name>
    <dbReference type="NCBI Taxonomy" id="2547811"/>
    <lineage>
        <taxon>Bacteria</taxon>
        <taxon>Bacillati</taxon>
        <taxon>Bacillota</taxon>
        <taxon>Bacilli</taxon>
        <taxon>Bacillales</taxon>
        <taxon>Bacillaceae</taxon>
        <taxon>Bacillus</taxon>
    </lineage>
</organism>
<dbReference type="Proteomes" id="UP001623041">
    <property type="component" value="Unassembled WGS sequence"/>
</dbReference>
<reference evidence="2 3" key="1">
    <citation type="submission" date="2024-11" db="EMBL/GenBank/DDBJ databases">
        <authorList>
            <person name="Lucas J.A."/>
        </authorList>
    </citation>
    <scope>NUCLEOTIDE SEQUENCE [LARGE SCALE GENOMIC DNA]</scope>
    <source>
        <strain evidence="2 3">Z 5.4</strain>
    </source>
</reference>
<dbReference type="InterPro" id="IPR011856">
    <property type="entry name" value="tRNA_endonuc-like_dom_sf"/>
</dbReference>
<proteinExistence type="predicted"/>
<accession>A0ABW8RHM7</accession>
<keyword evidence="2" id="KW-0255">Endonuclease</keyword>
<dbReference type="EMBL" id="JBJHQH010000010">
    <property type="protein sequence ID" value="MFK9092798.1"/>
    <property type="molecule type" value="Genomic_DNA"/>
</dbReference>
<dbReference type="RefSeq" id="WP_406581365.1">
    <property type="nucleotide sequence ID" value="NZ_JBJHQH010000010.1"/>
</dbReference>
<keyword evidence="3" id="KW-1185">Reference proteome</keyword>
<dbReference type="EC" id="3.1.21.-" evidence="2"/>
<dbReference type="InterPro" id="IPR007560">
    <property type="entry name" value="Restrct_endonuc_IV_Mrr"/>
</dbReference>
<sequence length="82" mass="9159">MLQERRIAFFIIEVKVQDSLTRITQLKVCLTSVTGDYGADLVLSTTDKKIVVQAKRYNKKVGLKAVQEIVSAKTTIMLMNVG</sequence>
<dbReference type="GO" id="GO:0016787">
    <property type="term" value="F:hydrolase activity"/>
    <property type="evidence" value="ECO:0007669"/>
    <property type="project" value="UniProtKB-KW"/>
</dbReference>
<evidence type="ECO:0000313" key="3">
    <source>
        <dbReference type="Proteomes" id="UP001623041"/>
    </source>
</evidence>
<dbReference type="Gene3D" id="3.40.1350.10">
    <property type="match status" value="1"/>
</dbReference>
<comment type="caution">
    <text evidence="2">The sequence shown here is derived from an EMBL/GenBank/DDBJ whole genome shotgun (WGS) entry which is preliminary data.</text>
</comment>
<keyword evidence="2" id="KW-0540">Nuclease</keyword>
<dbReference type="Pfam" id="PF04471">
    <property type="entry name" value="Mrr_cat"/>
    <property type="match status" value="1"/>
</dbReference>